<evidence type="ECO:0000313" key="4">
    <source>
        <dbReference type="Proteomes" id="UP001324287"/>
    </source>
</evidence>
<evidence type="ECO:0000313" key="3">
    <source>
        <dbReference type="EMBL" id="WRL64729.1"/>
    </source>
</evidence>
<feature type="region of interest" description="Disordered" evidence="1">
    <location>
        <begin position="328"/>
        <end position="361"/>
    </location>
</feature>
<proteinExistence type="predicted"/>
<sequence length="429" mass="43345">MSGGLGTADVGGAWTASAGSNRQSVSAGTATLNLPNPGNNTGSYLGDVSATDVDLTATLSVSSMPTGGGTYVYLSGRRVAANLDYRPRLRLTPDGQVAVALSRLAGGESWPGGEQIVPDVTFSAGTALATRVVVTGTSPTQISLTVWEAGTTEPATPTMSWTDDTAALQAPGAVGLSSYLTGSSTAGTSVLVTGVEAVVPDGGGDEPPAENQAPTAAFTAASDALTVAVDGSGSADADGTVDSFAWDFGDGATGTGATVSHTYAAAGTYTVTLTVTDDAGATATADQQVTVEAVTEEPRRPTAPSPVTPSTGRCPVAWARQTLAARGRCGPVGRGSRWTRASRRSPLARATTPAPTWPASRRPVPTCGRRCRCRRCRAAGRGPTCTWWVATSASTRSTRLGCGCCPTAASACRRCGSTGRATRLCSDRS</sequence>
<dbReference type="InterPro" id="IPR022409">
    <property type="entry name" value="PKD/Chitinase_dom"/>
</dbReference>
<dbReference type="Proteomes" id="UP001324287">
    <property type="component" value="Chromosome"/>
</dbReference>
<feature type="region of interest" description="Disordered" evidence="1">
    <location>
        <begin position="293"/>
        <end position="313"/>
    </location>
</feature>
<evidence type="ECO:0000256" key="1">
    <source>
        <dbReference type="SAM" id="MobiDB-lite"/>
    </source>
</evidence>
<name>A0ABZ1B5S4_9ACTN</name>
<accession>A0ABZ1B5S4</accession>
<dbReference type="PROSITE" id="PS50093">
    <property type="entry name" value="PKD"/>
    <property type="match status" value="1"/>
</dbReference>
<dbReference type="RefSeq" id="WP_324276054.1">
    <property type="nucleotide sequence ID" value="NZ_CP141261.1"/>
</dbReference>
<dbReference type="InterPro" id="IPR035986">
    <property type="entry name" value="PKD_dom_sf"/>
</dbReference>
<dbReference type="Gene3D" id="2.60.40.10">
    <property type="entry name" value="Immunoglobulins"/>
    <property type="match status" value="1"/>
</dbReference>
<dbReference type="CDD" id="cd00146">
    <property type="entry name" value="PKD"/>
    <property type="match status" value="1"/>
</dbReference>
<feature type="domain" description="PKD" evidence="2">
    <location>
        <begin position="214"/>
        <end position="293"/>
    </location>
</feature>
<evidence type="ECO:0000259" key="2">
    <source>
        <dbReference type="PROSITE" id="PS50093"/>
    </source>
</evidence>
<organism evidence="3 4">
    <name type="scientific">Blastococcus brunescens</name>
    <dbReference type="NCBI Taxonomy" id="1564165"/>
    <lineage>
        <taxon>Bacteria</taxon>
        <taxon>Bacillati</taxon>
        <taxon>Actinomycetota</taxon>
        <taxon>Actinomycetes</taxon>
        <taxon>Geodermatophilales</taxon>
        <taxon>Geodermatophilaceae</taxon>
        <taxon>Blastococcus</taxon>
    </lineage>
</organism>
<dbReference type="EMBL" id="CP141261">
    <property type="protein sequence ID" value="WRL64729.1"/>
    <property type="molecule type" value="Genomic_DNA"/>
</dbReference>
<feature type="compositionally biased region" description="Low complexity" evidence="1">
    <location>
        <begin position="344"/>
        <end position="361"/>
    </location>
</feature>
<dbReference type="InterPro" id="IPR013783">
    <property type="entry name" value="Ig-like_fold"/>
</dbReference>
<dbReference type="InterPro" id="IPR000601">
    <property type="entry name" value="PKD_dom"/>
</dbReference>
<reference evidence="3 4" key="1">
    <citation type="submission" date="2023-12" db="EMBL/GenBank/DDBJ databases">
        <title>Blastococcus brunescens sp. nov., an actonobacterium isolated from sandstone collected in sahara desert.</title>
        <authorList>
            <person name="Gtari M."/>
            <person name="Ghodhbane F."/>
        </authorList>
    </citation>
    <scope>NUCLEOTIDE SEQUENCE [LARGE SCALE GENOMIC DNA]</scope>
    <source>
        <strain evidence="3 4">BMG 8361</strain>
    </source>
</reference>
<dbReference type="SUPFAM" id="SSF49299">
    <property type="entry name" value="PKD domain"/>
    <property type="match status" value="1"/>
</dbReference>
<protein>
    <submittedName>
        <fullName evidence="3">PKD domain-containing protein</fullName>
    </submittedName>
</protein>
<keyword evidence="4" id="KW-1185">Reference proteome</keyword>
<dbReference type="Pfam" id="PF18911">
    <property type="entry name" value="PKD_4"/>
    <property type="match status" value="1"/>
</dbReference>
<gene>
    <name evidence="3" type="ORF">U6N30_02815</name>
</gene>
<dbReference type="SMART" id="SM00089">
    <property type="entry name" value="PKD"/>
    <property type="match status" value="1"/>
</dbReference>